<keyword evidence="4" id="KW-1185">Reference proteome</keyword>
<dbReference type="Gene3D" id="3.40.50.2000">
    <property type="entry name" value="Glycogen Phosphorylase B"/>
    <property type="match status" value="2"/>
</dbReference>
<dbReference type="EMBL" id="JAMQGP010000011">
    <property type="protein sequence ID" value="MCM2681479.1"/>
    <property type="molecule type" value="Genomic_DNA"/>
</dbReference>
<organism evidence="3 4">
    <name type="scientific">Echinimonas agarilytica</name>
    <dbReference type="NCBI Taxonomy" id="1215918"/>
    <lineage>
        <taxon>Bacteria</taxon>
        <taxon>Pseudomonadati</taxon>
        <taxon>Pseudomonadota</taxon>
        <taxon>Gammaproteobacteria</taxon>
        <taxon>Alteromonadales</taxon>
        <taxon>Echinimonadaceae</taxon>
        <taxon>Echinimonas</taxon>
    </lineage>
</organism>
<dbReference type="InterPro" id="IPR050194">
    <property type="entry name" value="Glycosyltransferase_grp1"/>
</dbReference>
<sequence length="384" mass="42713">MNALKILYHHRIASKDGQYVHIEEIINSLTKQGHDIVMVAPEVAEGSDFGSSGGWVDDLKAKLPGFVYELLEFAYAFYDFFKLAAAIIKHKPDVIYERYNLFLPSGIWASKLFKVPLILEVNAPLYQERKKFNGISLDALAKWTQQYCWNQADITLPVTNVLADSLREVNVPEHRIDVIANGINLDSFGEVTAAPNLPINLAGKLVIGFVGFCREWHGLDRVLDTMAAMNNPNLVFIVIGDGPAIEPLKQQAQALGLSDQMHATGLVSRADMPKYLNTIEIALQPDVVAYASPLKMIEYLAMGKVILAPNSPNIKELLTHEDNALLFDIETPASFGEGLAKLCEDATLREQLAIRAAETITEKKLTWDSNAERIVAHAKRLYEQ</sequence>
<evidence type="ECO:0000259" key="2">
    <source>
        <dbReference type="Pfam" id="PF13439"/>
    </source>
</evidence>
<dbReference type="Proteomes" id="UP001165393">
    <property type="component" value="Unassembled WGS sequence"/>
</dbReference>
<evidence type="ECO:0000313" key="4">
    <source>
        <dbReference type="Proteomes" id="UP001165393"/>
    </source>
</evidence>
<dbReference type="SUPFAM" id="SSF53756">
    <property type="entry name" value="UDP-Glycosyltransferase/glycogen phosphorylase"/>
    <property type="match status" value="1"/>
</dbReference>
<dbReference type="InterPro" id="IPR028098">
    <property type="entry name" value="Glyco_trans_4-like_N"/>
</dbReference>
<reference evidence="3 4" key="1">
    <citation type="journal article" date="2013" name="Antonie Van Leeuwenhoek">
        <title>Echinimonas agarilytica gen. nov., sp. nov., a new gammaproteobacterium isolated from the sea urchin Strongylocentrotus intermedius.</title>
        <authorList>
            <person name="Nedashkovskaya O.I."/>
            <person name="Stenkova A.M."/>
            <person name="Zhukova N.V."/>
            <person name="Van Trappen S."/>
            <person name="Lee J.S."/>
            <person name="Kim S.B."/>
        </authorList>
    </citation>
    <scope>NUCLEOTIDE SEQUENCE [LARGE SCALE GENOMIC DNA]</scope>
    <source>
        <strain evidence="3 4">KMM 6351</strain>
    </source>
</reference>
<dbReference type="PANTHER" id="PTHR45947">
    <property type="entry name" value="SULFOQUINOVOSYL TRANSFERASE SQD2"/>
    <property type="match status" value="1"/>
</dbReference>
<comment type="caution">
    <text evidence="3">The sequence shown here is derived from an EMBL/GenBank/DDBJ whole genome shotgun (WGS) entry which is preliminary data.</text>
</comment>
<dbReference type="PANTHER" id="PTHR45947:SF3">
    <property type="entry name" value="SULFOQUINOVOSYL TRANSFERASE SQD2"/>
    <property type="match status" value="1"/>
</dbReference>
<dbReference type="CDD" id="cd03794">
    <property type="entry name" value="GT4_WbuB-like"/>
    <property type="match status" value="1"/>
</dbReference>
<dbReference type="Pfam" id="PF13439">
    <property type="entry name" value="Glyco_transf_4"/>
    <property type="match status" value="1"/>
</dbReference>
<evidence type="ECO:0000259" key="1">
    <source>
        <dbReference type="Pfam" id="PF00534"/>
    </source>
</evidence>
<feature type="domain" description="Glycosyltransferase subfamily 4-like N-terminal" evidence="2">
    <location>
        <begin position="17"/>
        <end position="186"/>
    </location>
</feature>
<accession>A0AA41WCV3</accession>
<dbReference type="GO" id="GO:0016757">
    <property type="term" value="F:glycosyltransferase activity"/>
    <property type="evidence" value="ECO:0007669"/>
    <property type="project" value="InterPro"/>
</dbReference>
<dbReference type="RefSeq" id="WP_251262959.1">
    <property type="nucleotide sequence ID" value="NZ_JAMQGP010000011.1"/>
</dbReference>
<proteinExistence type="predicted"/>
<dbReference type="Pfam" id="PF00534">
    <property type="entry name" value="Glycos_transf_1"/>
    <property type="match status" value="1"/>
</dbReference>
<evidence type="ECO:0000313" key="3">
    <source>
        <dbReference type="EMBL" id="MCM2681479.1"/>
    </source>
</evidence>
<dbReference type="InterPro" id="IPR001296">
    <property type="entry name" value="Glyco_trans_1"/>
</dbReference>
<feature type="domain" description="Glycosyl transferase family 1" evidence="1">
    <location>
        <begin position="203"/>
        <end position="357"/>
    </location>
</feature>
<protein>
    <submittedName>
        <fullName evidence="3">Glycosyltransferase family 4 protein</fullName>
    </submittedName>
</protein>
<gene>
    <name evidence="3" type="ORF">NAF29_17675</name>
</gene>
<dbReference type="AlphaFoldDB" id="A0AA41WCV3"/>
<name>A0AA41WCV3_9GAMM</name>